<dbReference type="InterPro" id="IPR036619">
    <property type="entry name" value="NinB_sf"/>
</dbReference>
<dbReference type="SUPFAM" id="SSF103370">
    <property type="entry name" value="NinB"/>
    <property type="match status" value="1"/>
</dbReference>
<dbReference type="EMBL" id="AAHDIR010000002">
    <property type="protein sequence ID" value="EBU8203426.1"/>
    <property type="molecule type" value="Genomic_DNA"/>
</dbReference>
<proteinExistence type="predicted"/>
<evidence type="ECO:0000313" key="1">
    <source>
        <dbReference type="EMBL" id="EBU8203426.1"/>
    </source>
</evidence>
<reference evidence="1" key="1">
    <citation type="submission" date="2018-05" db="EMBL/GenBank/DDBJ databases">
        <authorList>
            <person name="Ashton P.M."/>
            <person name="Dallman T."/>
            <person name="Nair S."/>
            <person name="De Pinna E."/>
            <person name="Peters T."/>
            <person name="Grant K."/>
        </authorList>
    </citation>
    <scope>NUCLEOTIDE SEQUENCE</scope>
    <source>
        <strain evidence="1">374031</strain>
    </source>
</reference>
<protein>
    <recommendedName>
        <fullName evidence="2">Recombination protein NinB</fullName>
    </recommendedName>
</protein>
<name>A0A5W3RJM9_SALET</name>
<evidence type="ECO:0008006" key="2">
    <source>
        <dbReference type="Google" id="ProtNLM"/>
    </source>
</evidence>
<dbReference type="Pfam" id="PF05772">
    <property type="entry name" value="NinB"/>
    <property type="match status" value="1"/>
</dbReference>
<dbReference type="InterPro" id="IPR008711">
    <property type="entry name" value="Recombinase_NinB"/>
</dbReference>
<comment type="caution">
    <text evidence="1">The sequence shown here is derived from an EMBL/GenBank/DDBJ whole genome shotgun (WGS) entry which is preliminary data.</text>
</comment>
<accession>A0A5W3RJM9</accession>
<dbReference type="Gene3D" id="1.10.3790.10">
    <property type="entry name" value="NinB"/>
    <property type="match status" value="1"/>
</dbReference>
<organism evidence="1">
    <name type="scientific">Salmonella enterica subsp. enterica serovar Cardoner</name>
    <dbReference type="NCBI Taxonomy" id="2564309"/>
    <lineage>
        <taxon>Bacteria</taxon>
        <taxon>Pseudomonadati</taxon>
        <taxon>Pseudomonadota</taxon>
        <taxon>Gammaproteobacteria</taxon>
        <taxon>Enterobacterales</taxon>
        <taxon>Enterobacteriaceae</taxon>
        <taxon>Salmonella</taxon>
    </lineage>
</organism>
<sequence length="153" mass="17692">MAPQFPRDGIRLHKSNFAAIGQQLTPLLESGDCYRLIVKPWREKRSLSQNSLFHTWMGELSEYLISRGKTFATPDWCKDALKHTYLGYESVERVDVISGQTTTVQNLRHTSDLDTGDMHDFMCRVEAWALNIGCRLPTPRDSEFMRLREQQEA</sequence>
<gene>
    <name evidence="1" type="ORF">DLM21_03450</name>
</gene>
<dbReference type="AlphaFoldDB" id="A0A5W3RJM9"/>
<dbReference type="NCBIfam" id="NF007281">
    <property type="entry name" value="PRK09741.1"/>
    <property type="match status" value="1"/>
</dbReference>